<dbReference type="Pfam" id="PF00282">
    <property type="entry name" value="Pyridoxal_deC"/>
    <property type="match status" value="1"/>
</dbReference>
<gene>
    <name evidence="9" type="ORF">Vafri_14094</name>
</gene>
<keyword evidence="10" id="KW-1185">Reference proteome</keyword>
<dbReference type="PRINTS" id="PR00800">
    <property type="entry name" value="YHDCRBOXLASE"/>
</dbReference>
<sequence length="591" mass="64695">MLRKINPGNVCTDSRWQGRICPIHFAQNSRKQVARINYATKADQHSSGPSQSDPVTTTQPFPSWFGKPNVEELKDYEHPVALEDFRRMGYQMVDSICDYYSSLPHQRVRPDVQPGFLRGQIPPCPPEQPESFDEIIRDVHDKLMPGVTHWQSPSFFAYFPSNASFPAALADMWSSALSMIGFSWAASPVSTELEMAMMDWLAELCGLPASFRCNGGSGPGGGVIQGTASEAAVVALLAARARALRGKSPGDKLKLVAYASDQAHSCFRKACMVVGIDHVRSLPTREEDNWELRPEVLQTAIFADLCAGLIPCFVMATIGTTSSCAVDPVGKLADVATCNDCWLHVDAAYAGSAALLPEQRVIHFQGLDHVDSYSFNPHKWLLTTFDCCALWVADSGPLKEALSLTPVFLRATGNALDYKDWQIPLGRRFRSLKLYFVLRMYGSEKLRSYLRHHIALAQVFAAAVDSDPRFELAAPQRFGLVCFRLRDVPCKVNEALLEEINASGRLFLIHTELGGRFTLRLAVGSATTQLEHVEAAWKEIRIAASGVLQRFGLSSATGVSGPDLDLGGTVKTDAGGISEAADVEAMAPHCS</sequence>
<dbReference type="GO" id="GO:0016831">
    <property type="term" value="F:carboxy-lyase activity"/>
    <property type="evidence" value="ECO:0007669"/>
    <property type="project" value="UniProtKB-KW"/>
</dbReference>
<feature type="modified residue" description="N6-(pyridoxal phosphate)lysine" evidence="6">
    <location>
        <position position="379"/>
    </location>
</feature>
<protein>
    <recommendedName>
        <fullName evidence="11">Aromatic-L-amino-acid decarboxylase</fullName>
    </recommendedName>
</protein>
<dbReference type="InterPro" id="IPR002129">
    <property type="entry name" value="PyrdxlP-dep_de-COase"/>
</dbReference>
<dbReference type="GO" id="GO:0030170">
    <property type="term" value="F:pyridoxal phosphate binding"/>
    <property type="evidence" value="ECO:0007669"/>
    <property type="project" value="InterPro"/>
</dbReference>
<reference evidence="9" key="1">
    <citation type="journal article" date="2021" name="Proc. Natl. Acad. Sci. U.S.A.">
        <title>Three genomes in the algal genus Volvox reveal the fate of a haploid sex-determining region after a transition to homothallism.</title>
        <authorList>
            <person name="Yamamoto K."/>
            <person name="Hamaji T."/>
            <person name="Kawai-Toyooka H."/>
            <person name="Matsuzaki R."/>
            <person name="Takahashi F."/>
            <person name="Nishimura Y."/>
            <person name="Kawachi M."/>
            <person name="Noguchi H."/>
            <person name="Minakuchi Y."/>
            <person name="Umen J.G."/>
            <person name="Toyoda A."/>
            <person name="Nozaki H."/>
        </authorList>
    </citation>
    <scope>NUCLEOTIDE SEQUENCE</scope>
    <source>
        <strain evidence="9">NIES-3780</strain>
    </source>
</reference>
<evidence type="ECO:0000256" key="3">
    <source>
        <dbReference type="ARBA" id="ARBA00022793"/>
    </source>
</evidence>
<evidence type="ECO:0000313" key="9">
    <source>
        <dbReference type="EMBL" id="GIL59405.1"/>
    </source>
</evidence>
<keyword evidence="3" id="KW-0210">Decarboxylase</keyword>
<evidence type="ECO:0000256" key="6">
    <source>
        <dbReference type="PIRSR" id="PIRSR602129-50"/>
    </source>
</evidence>
<dbReference type="Gene3D" id="1.20.1340.10">
    <property type="entry name" value="dopa decarboxylase, N-terminal domain"/>
    <property type="match status" value="1"/>
</dbReference>
<evidence type="ECO:0000256" key="7">
    <source>
        <dbReference type="RuleBase" id="RU000382"/>
    </source>
</evidence>
<comment type="caution">
    <text evidence="9">The sequence shown here is derived from an EMBL/GenBank/DDBJ whole genome shotgun (WGS) entry which is preliminary data.</text>
</comment>
<dbReference type="PANTHER" id="PTHR11999">
    <property type="entry name" value="GROUP II PYRIDOXAL-5-PHOSPHATE DECARBOXYLASE"/>
    <property type="match status" value="1"/>
</dbReference>
<dbReference type="AlphaFoldDB" id="A0A8J4BD23"/>
<evidence type="ECO:0000256" key="2">
    <source>
        <dbReference type="ARBA" id="ARBA00009533"/>
    </source>
</evidence>
<keyword evidence="4 6" id="KW-0663">Pyridoxal phosphate</keyword>
<dbReference type="SUPFAM" id="SSF53383">
    <property type="entry name" value="PLP-dependent transferases"/>
    <property type="match status" value="1"/>
</dbReference>
<dbReference type="GO" id="GO:0005737">
    <property type="term" value="C:cytoplasm"/>
    <property type="evidence" value="ECO:0007669"/>
    <property type="project" value="TreeGrafter"/>
</dbReference>
<dbReference type="InterPro" id="IPR015421">
    <property type="entry name" value="PyrdxlP-dep_Trfase_major"/>
</dbReference>
<name>A0A8J4BD23_9CHLO</name>
<dbReference type="InterPro" id="IPR015424">
    <property type="entry name" value="PyrdxlP-dep_Trfase"/>
</dbReference>
<organism evidence="9 10">
    <name type="scientific">Volvox africanus</name>
    <dbReference type="NCBI Taxonomy" id="51714"/>
    <lineage>
        <taxon>Eukaryota</taxon>
        <taxon>Viridiplantae</taxon>
        <taxon>Chlorophyta</taxon>
        <taxon>core chlorophytes</taxon>
        <taxon>Chlorophyceae</taxon>
        <taxon>CS clade</taxon>
        <taxon>Chlamydomonadales</taxon>
        <taxon>Volvocaceae</taxon>
        <taxon>Volvox</taxon>
    </lineage>
</organism>
<evidence type="ECO:0000256" key="4">
    <source>
        <dbReference type="ARBA" id="ARBA00022898"/>
    </source>
</evidence>
<comment type="cofactor">
    <cofactor evidence="1 6 7">
        <name>pyridoxal 5'-phosphate</name>
        <dbReference type="ChEBI" id="CHEBI:597326"/>
    </cofactor>
</comment>
<comment type="similarity">
    <text evidence="2 7">Belongs to the group II decarboxylase family.</text>
</comment>
<feature type="region of interest" description="Disordered" evidence="8">
    <location>
        <begin position="40"/>
        <end position="64"/>
    </location>
</feature>
<dbReference type="Gene3D" id="3.40.640.10">
    <property type="entry name" value="Type I PLP-dependent aspartate aminotransferase-like (Major domain)"/>
    <property type="match status" value="1"/>
</dbReference>
<keyword evidence="5 7" id="KW-0456">Lyase</keyword>
<dbReference type="GO" id="GO:0006520">
    <property type="term" value="P:amino acid metabolic process"/>
    <property type="evidence" value="ECO:0007669"/>
    <property type="project" value="InterPro"/>
</dbReference>
<proteinExistence type="inferred from homology"/>
<evidence type="ECO:0000256" key="1">
    <source>
        <dbReference type="ARBA" id="ARBA00001933"/>
    </source>
</evidence>
<dbReference type="Proteomes" id="UP000747399">
    <property type="component" value="Unassembled WGS sequence"/>
</dbReference>
<evidence type="ECO:0000256" key="8">
    <source>
        <dbReference type="SAM" id="MobiDB-lite"/>
    </source>
</evidence>
<feature type="compositionally biased region" description="Polar residues" evidence="8">
    <location>
        <begin position="45"/>
        <end position="61"/>
    </location>
</feature>
<evidence type="ECO:0008006" key="11">
    <source>
        <dbReference type="Google" id="ProtNLM"/>
    </source>
</evidence>
<accession>A0A8J4BD23</accession>
<dbReference type="InterPro" id="IPR015422">
    <property type="entry name" value="PyrdxlP-dep_Trfase_small"/>
</dbReference>
<dbReference type="EMBL" id="BNCO01000034">
    <property type="protein sequence ID" value="GIL59405.1"/>
    <property type="molecule type" value="Genomic_DNA"/>
</dbReference>
<dbReference type="Gene3D" id="3.90.1150.10">
    <property type="entry name" value="Aspartate Aminotransferase, domain 1"/>
    <property type="match status" value="1"/>
</dbReference>
<dbReference type="InterPro" id="IPR010977">
    <property type="entry name" value="Aromatic_deC"/>
</dbReference>
<evidence type="ECO:0000313" key="10">
    <source>
        <dbReference type="Proteomes" id="UP000747399"/>
    </source>
</evidence>
<dbReference type="PANTHER" id="PTHR11999:SF70">
    <property type="entry name" value="MIP05841P"/>
    <property type="match status" value="1"/>
</dbReference>
<dbReference type="GO" id="GO:0019752">
    <property type="term" value="P:carboxylic acid metabolic process"/>
    <property type="evidence" value="ECO:0007669"/>
    <property type="project" value="InterPro"/>
</dbReference>
<evidence type="ECO:0000256" key="5">
    <source>
        <dbReference type="ARBA" id="ARBA00023239"/>
    </source>
</evidence>